<dbReference type="AlphaFoldDB" id="A0A914ZLU4"/>
<dbReference type="InterPro" id="IPR015943">
    <property type="entry name" value="WD40/YVTN_repeat-like_dom_sf"/>
</dbReference>
<keyword evidence="2 5" id="KW-0853">WD repeat</keyword>
<dbReference type="SMART" id="SM00320">
    <property type="entry name" value="WD40"/>
    <property type="match status" value="6"/>
</dbReference>
<dbReference type="InterPro" id="IPR036322">
    <property type="entry name" value="WD40_repeat_dom_sf"/>
</dbReference>
<evidence type="ECO:0000256" key="1">
    <source>
        <dbReference type="ARBA" id="ARBA00004123"/>
    </source>
</evidence>
<name>A0A914ZLU4_PARUN</name>
<evidence type="ECO:0000256" key="4">
    <source>
        <dbReference type="ARBA" id="ARBA00023242"/>
    </source>
</evidence>
<dbReference type="PROSITE" id="PS00678">
    <property type="entry name" value="WD_REPEATS_1"/>
    <property type="match status" value="1"/>
</dbReference>
<feature type="compositionally biased region" description="Low complexity" evidence="6">
    <location>
        <begin position="487"/>
        <end position="497"/>
    </location>
</feature>
<dbReference type="InterPro" id="IPR001680">
    <property type="entry name" value="WD40_rpt"/>
</dbReference>
<evidence type="ECO:0000313" key="8">
    <source>
        <dbReference type="WBParaSite" id="PgB08_g060_t01"/>
    </source>
</evidence>
<feature type="compositionally biased region" description="Polar residues" evidence="6">
    <location>
        <begin position="468"/>
        <end position="477"/>
    </location>
</feature>
<dbReference type="PANTHER" id="PTHR44040:SF1">
    <property type="entry name" value="RETINOBLASTOMA-BINDING PROTEIN 5"/>
    <property type="match status" value="1"/>
</dbReference>
<evidence type="ECO:0000256" key="3">
    <source>
        <dbReference type="ARBA" id="ARBA00022737"/>
    </source>
</evidence>
<organism evidence="7 8">
    <name type="scientific">Parascaris univalens</name>
    <name type="common">Nematode worm</name>
    <dbReference type="NCBI Taxonomy" id="6257"/>
    <lineage>
        <taxon>Eukaryota</taxon>
        <taxon>Metazoa</taxon>
        <taxon>Ecdysozoa</taxon>
        <taxon>Nematoda</taxon>
        <taxon>Chromadorea</taxon>
        <taxon>Rhabditida</taxon>
        <taxon>Spirurina</taxon>
        <taxon>Ascaridomorpha</taxon>
        <taxon>Ascaridoidea</taxon>
        <taxon>Ascarididae</taxon>
        <taxon>Parascaris</taxon>
    </lineage>
</organism>
<accession>A0A914ZLU4</accession>
<keyword evidence="3" id="KW-0677">Repeat</keyword>
<feature type="compositionally biased region" description="Acidic residues" evidence="6">
    <location>
        <begin position="387"/>
        <end position="396"/>
    </location>
</feature>
<dbReference type="PROSITE" id="PS50294">
    <property type="entry name" value="WD_REPEATS_REGION"/>
    <property type="match status" value="1"/>
</dbReference>
<evidence type="ECO:0000313" key="7">
    <source>
        <dbReference type="Proteomes" id="UP000887569"/>
    </source>
</evidence>
<proteinExistence type="predicted"/>
<evidence type="ECO:0000256" key="6">
    <source>
        <dbReference type="SAM" id="MobiDB-lite"/>
    </source>
</evidence>
<feature type="region of interest" description="Disordered" evidence="6">
    <location>
        <begin position="385"/>
        <end position="407"/>
    </location>
</feature>
<dbReference type="Pfam" id="PF00400">
    <property type="entry name" value="WD40"/>
    <property type="match status" value="2"/>
</dbReference>
<sequence length="507" mass="57049">LLNFRSSDERTNGDRGVPFMRNSIEPVYLNRWMMNAELLDKNFGVCFPEELDGYLDVQQGSANCCKFNRWGSMVAAGSIDGRVYIFDLITKGVVKSWMCHGYPITALSWSRNGRKLLTGATDWSVAIWDVLEGTRLERFVYGSPIISAMFNPRDEYQILVVYLSGNPVVEDVKAKQQKEIRFHGTGDDQVGDVTVATFDRRGKFIVTGTSKGRIAFYDSKTIQMITYVKQNALHQIKNIVLTRRGDFLLTNSQDRIIRTYNLNDLLEKHQGAVVEPMQKLLDIVNKASWKAICVSNDGDYICGASTKAHSLYIWERNSGCLIKMLHGTKGESLHDVQWHPTRPIILSVANGLVSVWTQAHVENWSAFAPEFTELEENVKYIEKESEFDLEDEDADEPTPHTSQDDDDEIVDVVTLKTNMVYCSSDEEDDGSSYVTDLTAKNGPLWFLPISPEVENPEENPLSLLYDSENGTSSQDSDCSAGIRKRISTSSASSGASSRILLKQRKIK</sequence>
<keyword evidence="7" id="KW-1185">Reference proteome</keyword>
<feature type="repeat" description="WD" evidence="5">
    <location>
        <begin position="97"/>
        <end position="138"/>
    </location>
</feature>
<dbReference type="Gene3D" id="2.130.10.10">
    <property type="entry name" value="YVTN repeat-like/Quinoprotein amine dehydrogenase"/>
    <property type="match status" value="1"/>
</dbReference>
<dbReference type="InterPro" id="IPR037850">
    <property type="entry name" value="RBBP5/Swd1"/>
</dbReference>
<dbReference type="GO" id="GO:0048188">
    <property type="term" value="C:Set1C/COMPASS complex"/>
    <property type="evidence" value="ECO:0007669"/>
    <property type="project" value="InterPro"/>
</dbReference>
<dbReference type="InterPro" id="IPR019775">
    <property type="entry name" value="WD40_repeat_CS"/>
</dbReference>
<protein>
    <submittedName>
        <fullName evidence="8">WD_REPEATS_REGION domain-containing protein</fullName>
    </submittedName>
</protein>
<dbReference type="SUPFAM" id="SSF50978">
    <property type="entry name" value="WD40 repeat-like"/>
    <property type="match status" value="1"/>
</dbReference>
<reference evidence="8" key="1">
    <citation type="submission" date="2022-11" db="UniProtKB">
        <authorList>
            <consortium name="WormBaseParasite"/>
        </authorList>
    </citation>
    <scope>IDENTIFICATION</scope>
</reference>
<dbReference type="PROSITE" id="PS50082">
    <property type="entry name" value="WD_REPEATS_2"/>
    <property type="match status" value="1"/>
</dbReference>
<dbReference type="Proteomes" id="UP000887569">
    <property type="component" value="Unplaced"/>
</dbReference>
<comment type="subcellular location">
    <subcellularLocation>
        <location evidence="1">Nucleus</location>
    </subcellularLocation>
</comment>
<feature type="region of interest" description="Disordered" evidence="6">
    <location>
        <begin position="457"/>
        <end position="507"/>
    </location>
</feature>
<dbReference type="WBParaSite" id="PgB08_g060_t01">
    <property type="protein sequence ID" value="PgB08_g060_t01"/>
    <property type="gene ID" value="PgB08_g060"/>
</dbReference>
<keyword evidence="4" id="KW-0539">Nucleus</keyword>
<dbReference type="PANTHER" id="PTHR44040">
    <property type="entry name" value="RETINOBLASTOMA-BINDING PROTEIN 5"/>
    <property type="match status" value="1"/>
</dbReference>
<evidence type="ECO:0000256" key="5">
    <source>
        <dbReference type="PROSITE-ProRule" id="PRU00221"/>
    </source>
</evidence>
<evidence type="ECO:0000256" key="2">
    <source>
        <dbReference type="ARBA" id="ARBA00022574"/>
    </source>
</evidence>